<evidence type="ECO:0000256" key="1">
    <source>
        <dbReference type="ARBA" id="ARBA00022630"/>
    </source>
</evidence>
<dbReference type="PANTHER" id="PTHR48083:SF20">
    <property type="entry name" value="LONG-CHAIN SPECIFIC ACYL-COA DEHYDROGENASE, MITOCHONDRIAL"/>
    <property type="match status" value="1"/>
</dbReference>
<dbReference type="PANTHER" id="PTHR48083">
    <property type="entry name" value="MEDIUM-CHAIN SPECIFIC ACYL-COA DEHYDROGENASE, MITOCHONDRIAL-RELATED"/>
    <property type="match status" value="1"/>
</dbReference>
<keyword evidence="2" id="KW-0560">Oxidoreductase</keyword>
<dbReference type="GO" id="GO:0019254">
    <property type="term" value="P:carnitine metabolic process, CoA-linked"/>
    <property type="evidence" value="ECO:0007669"/>
    <property type="project" value="TreeGrafter"/>
</dbReference>
<dbReference type="GO" id="GO:0050660">
    <property type="term" value="F:flavin adenine dinucleotide binding"/>
    <property type="evidence" value="ECO:0007669"/>
    <property type="project" value="TreeGrafter"/>
</dbReference>
<feature type="domain" description="Acyl-CoA dehydrogenase/oxidase C-terminal" evidence="3">
    <location>
        <begin position="30"/>
        <end position="78"/>
    </location>
</feature>
<keyword evidence="1" id="KW-0285">Flavoprotein</keyword>
<dbReference type="InterPro" id="IPR006089">
    <property type="entry name" value="Acyl-CoA_DH_CS"/>
</dbReference>
<dbReference type="GO" id="GO:0005739">
    <property type="term" value="C:mitochondrion"/>
    <property type="evidence" value="ECO:0007669"/>
    <property type="project" value="TreeGrafter"/>
</dbReference>
<dbReference type="AlphaFoldDB" id="A0AAN8JBL3"/>
<dbReference type="SUPFAM" id="SSF47203">
    <property type="entry name" value="Acyl-CoA dehydrogenase C-terminal domain-like"/>
    <property type="match status" value="1"/>
</dbReference>
<gene>
    <name evidence="4" type="ORF">SNE40_018339</name>
</gene>
<dbReference type="InterPro" id="IPR009075">
    <property type="entry name" value="AcylCo_DH/oxidase_C"/>
</dbReference>
<dbReference type="Gene3D" id="1.20.140.10">
    <property type="entry name" value="Butyryl-CoA Dehydrogenase, subunit A, domain 3"/>
    <property type="match status" value="1"/>
</dbReference>
<dbReference type="GO" id="GO:0042758">
    <property type="term" value="P:long-chain fatty acid catabolic process"/>
    <property type="evidence" value="ECO:0007669"/>
    <property type="project" value="TreeGrafter"/>
</dbReference>
<dbReference type="Proteomes" id="UP001347796">
    <property type="component" value="Unassembled WGS sequence"/>
</dbReference>
<proteinExistence type="predicted"/>
<dbReference type="GO" id="GO:0004466">
    <property type="term" value="F:long-chain fatty acyl-CoA dehydrogenase activity"/>
    <property type="evidence" value="ECO:0007669"/>
    <property type="project" value="TreeGrafter"/>
</dbReference>
<dbReference type="Pfam" id="PF00441">
    <property type="entry name" value="Acyl-CoA_dh_1"/>
    <property type="match status" value="1"/>
</dbReference>
<accession>A0AAN8JBL3</accession>
<dbReference type="GO" id="GO:0033539">
    <property type="term" value="P:fatty acid beta-oxidation using acyl-CoA dehydrogenase"/>
    <property type="evidence" value="ECO:0007669"/>
    <property type="project" value="TreeGrafter"/>
</dbReference>
<dbReference type="InterPro" id="IPR050741">
    <property type="entry name" value="Acyl-CoA_dehydrogenase"/>
</dbReference>
<evidence type="ECO:0000256" key="2">
    <source>
        <dbReference type="ARBA" id="ARBA00023002"/>
    </source>
</evidence>
<keyword evidence="5" id="KW-1185">Reference proteome</keyword>
<dbReference type="EMBL" id="JAZGQO010000013">
    <property type="protein sequence ID" value="KAK6171918.1"/>
    <property type="molecule type" value="Genomic_DNA"/>
</dbReference>
<reference evidence="4 5" key="1">
    <citation type="submission" date="2024-01" db="EMBL/GenBank/DDBJ databases">
        <title>The genome of the rayed Mediterranean limpet Patella caerulea (Linnaeus, 1758).</title>
        <authorList>
            <person name="Anh-Thu Weber A."/>
            <person name="Halstead-Nussloch G."/>
        </authorList>
    </citation>
    <scope>NUCLEOTIDE SEQUENCE [LARGE SCALE GENOMIC DNA]</scope>
    <source>
        <strain evidence="4">AATW-2023a</strain>
        <tissue evidence="4">Whole specimen</tissue>
    </source>
</reference>
<comment type="caution">
    <text evidence="4">The sequence shown here is derived from an EMBL/GenBank/DDBJ whole genome shotgun (WGS) entry which is preliminary data.</text>
</comment>
<organism evidence="4 5">
    <name type="scientific">Patella caerulea</name>
    <name type="common">Rayed Mediterranean limpet</name>
    <dbReference type="NCBI Taxonomy" id="87958"/>
    <lineage>
        <taxon>Eukaryota</taxon>
        <taxon>Metazoa</taxon>
        <taxon>Spiralia</taxon>
        <taxon>Lophotrochozoa</taxon>
        <taxon>Mollusca</taxon>
        <taxon>Gastropoda</taxon>
        <taxon>Patellogastropoda</taxon>
        <taxon>Patelloidea</taxon>
        <taxon>Patellidae</taxon>
        <taxon>Patella</taxon>
    </lineage>
</organism>
<evidence type="ECO:0000313" key="5">
    <source>
        <dbReference type="Proteomes" id="UP001347796"/>
    </source>
</evidence>
<evidence type="ECO:0000259" key="3">
    <source>
        <dbReference type="Pfam" id="PF00441"/>
    </source>
</evidence>
<dbReference type="PROSITE" id="PS00073">
    <property type="entry name" value="ACYL_COA_DH_2"/>
    <property type="match status" value="1"/>
</dbReference>
<name>A0AAN8JBL3_PATCE</name>
<dbReference type="InterPro" id="IPR036250">
    <property type="entry name" value="AcylCo_DH-like_C"/>
</dbReference>
<evidence type="ECO:0000313" key="4">
    <source>
        <dbReference type="EMBL" id="KAK6171918.1"/>
    </source>
</evidence>
<sequence>MENDSEASNKIRNILYKFMDYCYLFFFQDKVATECLQLHGGLGYMLEYPIARAFLDARVQPIYGGSNEIMKELIARQIISDK</sequence>
<protein>
    <recommendedName>
        <fullName evidence="3">Acyl-CoA dehydrogenase/oxidase C-terminal domain-containing protein</fullName>
    </recommendedName>
</protein>